<feature type="non-terminal residue" evidence="1">
    <location>
        <position position="1"/>
    </location>
</feature>
<proteinExistence type="predicted"/>
<organism evidence="1">
    <name type="scientific">marine sediment metagenome</name>
    <dbReference type="NCBI Taxonomy" id="412755"/>
    <lineage>
        <taxon>unclassified sequences</taxon>
        <taxon>metagenomes</taxon>
        <taxon>ecological metagenomes</taxon>
    </lineage>
</organism>
<protein>
    <submittedName>
        <fullName evidence="1">Uncharacterized protein</fullName>
    </submittedName>
</protein>
<dbReference type="AlphaFoldDB" id="X1M6Y2"/>
<gene>
    <name evidence="1" type="ORF">S06H3_24742</name>
</gene>
<comment type="caution">
    <text evidence="1">The sequence shown here is derived from an EMBL/GenBank/DDBJ whole genome shotgun (WGS) entry which is preliminary data.</text>
</comment>
<sequence length="31" mass="3538">VYDGDSEKILNDRDFLMNNGLDLPLCLRKGI</sequence>
<reference evidence="1" key="1">
    <citation type="journal article" date="2014" name="Front. Microbiol.">
        <title>High frequency of phylogenetically diverse reductive dehalogenase-homologous genes in deep subseafloor sedimentary metagenomes.</title>
        <authorList>
            <person name="Kawai M."/>
            <person name="Futagami T."/>
            <person name="Toyoda A."/>
            <person name="Takaki Y."/>
            <person name="Nishi S."/>
            <person name="Hori S."/>
            <person name="Arai W."/>
            <person name="Tsubouchi T."/>
            <person name="Morono Y."/>
            <person name="Uchiyama I."/>
            <person name="Ito T."/>
            <person name="Fujiyama A."/>
            <person name="Inagaki F."/>
            <person name="Takami H."/>
        </authorList>
    </citation>
    <scope>NUCLEOTIDE SEQUENCE</scope>
    <source>
        <strain evidence="1">Expedition CK06-06</strain>
    </source>
</reference>
<name>X1M6Y2_9ZZZZ</name>
<accession>X1M6Y2</accession>
<dbReference type="EMBL" id="BARV01013904">
    <property type="protein sequence ID" value="GAI27387.1"/>
    <property type="molecule type" value="Genomic_DNA"/>
</dbReference>
<evidence type="ECO:0000313" key="1">
    <source>
        <dbReference type="EMBL" id="GAI27387.1"/>
    </source>
</evidence>